<evidence type="ECO:0000313" key="6">
    <source>
        <dbReference type="EMBL" id="HJG80559.1"/>
    </source>
</evidence>
<dbReference type="GO" id="GO:0020037">
    <property type="term" value="F:heme binding"/>
    <property type="evidence" value="ECO:0007669"/>
    <property type="project" value="TreeGrafter"/>
</dbReference>
<dbReference type="CDD" id="cd19165">
    <property type="entry name" value="HemeO"/>
    <property type="match status" value="1"/>
</dbReference>
<dbReference type="Gene3D" id="1.20.910.10">
    <property type="entry name" value="Heme oxygenase-like"/>
    <property type="match status" value="1"/>
</dbReference>
<evidence type="ECO:0000256" key="2">
    <source>
        <dbReference type="ARBA" id="ARBA00022723"/>
    </source>
</evidence>
<evidence type="ECO:0000256" key="5">
    <source>
        <dbReference type="PIRSR" id="PIRSR000343-2"/>
    </source>
</evidence>
<dbReference type="InterPro" id="IPR016053">
    <property type="entry name" value="Haem_Oase-like"/>
</dbReference>
<protein>
    <submittedName>
        <fullName evidence="6">Biliverdin-producing heme oxygenase</fullName>
    </submittedName>
</protein>
<feature type="binding site" evidence="4">
    <location>
        <position position="178"/>
    </location>
    <ligand>
        <name>heme b</name>
        <dbReference type="ChEBI" id="CHEBI:60344"/>
    </ligand>
</feature>
<evidence type="ECO:0000256" key="4">
    <source>
        <dbReference type="PIRSR" id="PIRSR000343-1"/>
    </source>
</evidence>
<dbReference type="PANTHER" id="PTHR10720:SF0">
    <property type="entry name" value="HEME OXYGENASE"/>
    <property type="match status" value="1"/>
</dbReference>
<proteinExistence type="predicted"/>
<dbReference type="InterPro" id="IPR016084">
    <property type="entry name" value="Haem_Oase-like_multi-hlx"/>
</dbReference>
<dbReference type="GO" id="GO:0006788">
    <property type="term" value="P:heme oxidation"/>
    <property type="evidence" value="ECO:0007669"/>
    <property type="project" value="InterPro"/>
</dbReference>
<reference evidence="6" key="2">
    <citation type="submission" date="2021-09" db="EMBL/GenBank/DDBJ databases">
        <authorList>
            <person name="Gilroy R."/>
        </authorList>
    </citation>
    <scope>NUCLEOTIDE SEQUENCE</scope>
    <source>
        <strain evidence="6">ChiGjej5B5-7349</strain>
    </source>
</reference>
<dbReference type="PIRSF" id="PIRSF000343">
    <property type="entry name" value="Haem_Oase"/>
    <property type="match status" value="1"/>
</dbReference>
<keyword evidence="3 5" id="KW-0408">Iron</keyword>
<dbReference type="GO" id="GO:0046872">
    <property type="term" value="F:metal ion binding"/>
    <property type="evidence" value="ECO:0007669"/>
    <property type="project" value="UniProtKB-KW"/>
</dbReference>
<keyword evidence="2 5" id="KW-0479">Metal-binding</keyword>
<gene>
    <name evidence="6" type="ORF">K8V08_09130</name>
</gene>
<feature type="binding site" evidence="4">
    <location>
        <position position="18"/>
    </location>
    <ligand>
        <name>heme b</name>
        <dbReference type="ChEBI" id="CHEBI:60344"/>
    </ligand>
</feature>
<dbReference type="InterPro" id="IPR002051">
    <property type="entry name" value="Haem_Oase"/>
</dbReference>
<accession>A0A921MFS4</accession>
<evidence type="ECO:0000256" key="1">
    <source>
        <dbReference type="ARBA" id="ARBA00022617"/>
    </source>
</evidence>
<comment type="caution">
    <text evidence="6">The sequence shown here is derived from an EMBL/GenBank/DDBJ whole genome shotgun (WGS) entry which is preliminary data.</text>
</comment>
<reference evidence="6" key="1">
    <citation type="journal article" date="2021" name="PeerJ">
        <title>Extensive microbial diversity within the chicken gut microbiome revealed by metagenomics and culture.</title>
        <authorList>
            <person name="Gilroy R."/>
            <person name="Ravi A."/>
            <person name="Getino M."/>
            <person name="Pursley I."/>
            <person name="Horton D.L."/>
            <person name="Alikhan N.F."/>
            <person name="Baker D."/>
            <person name="Gharbi K."/>
            <person name="Hall N."/>
            <person name="Watson M."/>
            <person name="Adriaenssens E.M."/>
            <person name="Foster-Nyarko E."/>
            <person name="Jarju S."/>
            <person name="Secka A."/>
            <person name="Antonio M."/>
            <person name="Oren A."/>
            <person name="Chaudhuri R.R."/>
            <person name="La Ragione R."/>
            <person name="Hildebrand F."/>
            <person name="Pallen M.J."/>
        </authorList>
    </citation>
    <scope>NUCLEOTIDE SEQUENCE</scope>
    <source>
        <strain evidence="6">ChiGjej5B5-7349</strain>
    </source>
</reference>
<evidence type="ECO:0000313" key="7">
    <source>
        <dbReference type="Proteomes" id="UP000784435"/>
    </source>
</evidence>
<keyword evidence="1 4" id="KW-0349">Heme</keyword>
<dbReference type="PANTHER" id="PTHR10720">
    <property type="entry name" value="HEME OXYGENASE"/>
    <property type="match status" value="1"/>
</dbReference>
<dbReference type="SUPFAM" id="SSF48613">
    <property type="entry name" value="Heme oxygenase-like"/>
    <property type="match status" value="1"/>
</dbReference>
<dbReference type="PRINTS" id="PR00088">
    <property type="entry name" value="HAEMOXYGNASE"/>
</dbReference>
<dbReference type="Pfam" id="PF01126">
    <property type="entry name" value="Heme_oxygenase"/>
    <property type="match status" value="1"/>
</dbReference>
<dbReference type="AlphaFoldDB" id="A0A921MFS4"/>
<feature type="binding site" evidence="4">
    <location>
        <position position="131"/>
    </location>
    <ligand>
        <name>heme b</name>
        <dbReference type="ChEBI" id="CHEBI:60344"/>
    </ligand>
</feature>
<organism evidence="6 7">
    <name type="scientific">Brevibacterium senegalense</name>
    <dbReference type="NCBI Taxonomy" id="1033736"/>
    <lineage>
        <taxon>Bacteria</taxon>
        <taxon>Bacillati</taxon>
        <taxon>Actinomycetota</taxon>
        <taxon>Actinomycetes</taxon>
        <taxon>Micrococcales</taxon>
        <taxon>Brevibacteriaceae</taxon>
        <taxon>Brevibacterium</taxon>
    </lineage>
</organism>
<feature type="binding site" description="axial binding residue" evidence="5">
    <location>
        <position position="25"/>
    </location>
    <ligand>
        <name>heme b</name>
        <dbReference type="ChEBI" id="CHEBI:60344"/>
    </ligand>
    <ligandPart>
        <name>Fe</name>
        <dbReference type="ChEBI" id="CHEBI:18248"/>
    </ligandPart>
</feature>
<dbReference type="GO" id="GO:0006979">
    <property type="term" value="P:response to oxidative stress"/>
    <property type="evidence" value="ECO:0007669"/>
    <property type="project" value="TreeGrafter"/>
</dbReference>
<dbReference type="EMBL" id="DYUK01000195">
    <property type="protein sequence ID" value="HJG80559.1"/>
    <property type="molecule type" value="Genomic_DNA"/>
</dbReference>
<dbReference type="Proteomes" id="UP000784435">
    <property type="component" value="Unassembled WGS sequence"/>
</dbReference>
<evidence type="ECO:0000256" key="3">
    <source>
        <dbReference type="ARBA" id="ARBA00023004"/>
    </source>
</evidence>
<dbReference type="GO" id="GO:0042167">
    <property type="term" value="P:heme catabolic process"/>
    <property type="evidence" value="ECO:0007669"/>
    <property type="project" value="TreeGrafter"/>
</dbReference>
<name>A0A921MFS4_9MICO</name>
<dbReference type="GO" id="GO:0004392">
    <property type="term" value="F:heme oxygenase (decyclizing) activity"/>
    <property type="evidence" value="ECO:0007669"/>
    <property type="project" value="InterPro"/>
</dbReference>
<sequence>MTAVDTPPTDTSFAARVKSETQDAHDRAEHSHFMGDLLGGKLDRGAYVALLEQYLHLYRALEETERRFAGAPELAGVLDSRLDRVASLEADLADLREGAAPAAPTAATAEYVERLTALPADAPERYFAHHYLRYLGDLSGGQIIGRLAGRHYEIPAESLRTWTFEGIEKHKPYKDQYRVALDTAPLTEAQREAFIDEAQAGFLLAKKLFDSLA</sequence>